<protein>
    <submittedName>
        <fullName evidence="2">Uncharacterized protein</fullName>
    </submittedName>
</protein>
<feature type="region of interest" description="Disordered" evidence="1">
    <location>
        <begin position="94"/>
        <end position="126"/>
    </location>
</feature>
<accession>A0AAE1DBG5</accession>
<evidence type="ECO:0000256" key="1">
    <source>
        <dbReference type="SAM" id="MobiDB-lite"/>
    </source>
</evidence>
<feature type="compositionally biased region" description="Basic residues" evidence="1">
    <location>
        <begin position="110"/>
        <end position="126"/>
    </location>
</feature>
<name>A0AAE1DBG5_9GAST</name>
<dbReference type="EMBL" id="JAWDGP010004573">
    <property type="protein sequence ID" value="KAK3763318.1"/>
    <property type="molecule type" value="Genomic_DNA"/>
</dbReference>
<sequence>MDPFRVYVSSNDGSDKLFGHWGKTGWGLDQQPGAEVDSPFGGARNGLSAQQDLINRSTKTTRLCFEEEGKSEIESGGRERVVRRAEAIGLWFEEEGNTEREGGGKESRDGRRRRLSCGLRRRATQR</sequence>
<evidence type="ECO:0000313" key="2">
    <source>
        <dbReference type="EMBL" id="KAK3763318.1"/>
    </source>
</evidence>
<keyword evidence="3" id="KW-1185">Reference proteome</keyword>
<evidence type="ECO:0000313" key="3">
    <source>
        <dbReference type="Proteomes" id="UP001283361"/>
    </source>
</evidence>
<reference evidence="2" key="1">
    <citation type="journal article" date="2023" name="G3 (Bethesda)">
        <title>A reference genome for the long-term kleptoplast-retaining sea slug Elysia crispata morphotype clarki.</title>
        <authorList>
            <person name="Eastman K.E."/>
            <person name="Pendleton A.L."/>
            <person name="Shaikh M.A."/>
            <person name="Suttiyut T."/>
            <person name="Ogas R."/>
            <person name="Tomko P."/>
            <person name="Gavelis G."/>
            <person name="Widhalm J.R."/>
            <person name="Wisecaver J.H."/>
        </authorList>
    </citation>
    <scope>NUCLEOTIDE SEQUENCE</scope>
    <source>
        <strain evidence="2">ECLA1</strain>
    </source>
</reference>
<comment type="caution">
    <text evidence="2">The sequence shown here is derived from an EMBL/GenBank/DDBJ whole genome shotgun (WGS) entry which is preliminary data.</text>
</comment>
<dbReference type="AlphaFoldDB" id="A0AAE1DBG5"/>
<dbReference type="Proteomes" id="UP001283361">
    <property type="component" value="Unassembled WGS sequence"/>
</dbReference>
<feature type="compositionally biased region" description="Basic and acidic residues" evidence="1">
    <location>
        <begin position="97"/>
        <end position="109"/>
    </location>
</feature>
<gene>
    <name evidence="2" type="ORF">RRG08_021141</name>
</gene>
<organism evidence="2 3">
    <name type="scientific">Elysia crispata</name>
    <name type="common">lettuce slug</name>
    <dbReference type="NCBI Taxonomy" id="231223"/>
    <lineage>
        <taxon>Eukaryota</taxon>
        <taxon>Metazoa</taxon>
        <taxon>Spiralia</taxon>
        <taxon>Lophotrochozoa</taxon>
        <taxon>Mollusca</taxon>
        <taxon>Gastropoda</taxon>
        <taxon>Heterobranchia</taxon>
        <taxon>Euthyneura</taxon>
        <taxon>Panpulmonata</taxon>
        <taxon>Sacoglossa</taxon>
        <taxon>Placobranchoidea</taxon>
        <taxon>Plakobranchidae</taxon>
        <taxon>Elysia</taxon>
    </lineage>
</organism>
<proteinExistence type="predicted"/>